<organism evidence="6 7">
    <name type="scientific">Rhizoctonia solani</name>
    <dbReference type="NCBI Taxonomy" id="456999"/>
    <lineage>
        <taxon>Eukaryota</taxon>
        <taxon>Fungi</taxon>
        <taxon>Dikarya</taxon>
        <taxon>Basidiomycota</taxon>
        <taxon>Agaricomycotina</taxon>
        <taxon>Agaricomycetes</taxon>
        <taxon>Cantharellales</taxon>
        <taxon>Ceratobasidiaceae</taxon>
        <taxon>Rhizoctonia</taxon>
    </lineage>
</organism>
<feature type="repeat" description="WD" evidence="3">
    <location>
        <begin position="974"/>
        <end position="1015"/>
    </location>
</feature>
<name>A0A8H3DSH8_9AGAM</name>
<feature type="repeat" description="WD" evidence="3">
    <location>
        <begin position="1276"/>
        <end position="1317"/>
    </location>
</feature>
<reference evidence="6" key="1">
    <citation type="submission" date="2021-01" db="EMBL/GenBank/DDBJ databases">
        <authorList>
            <person name="Kaushik A."/>
        </authorList>
    </citation>
    <scope>NUCLEOTIDE SEQUENCE</scope>
    <source>
        <strain evidence="6">AG5</strain>
    </source>
</reference>
<feature type="repeat" description="WD" evidence="3">
    <location>
        <begin position="1017"/>
        <end position="1058"/>
    </location>
</feature>
<feature type="domain" description="TEP-1 second beta-propeller" evidence="5">
    <location>
        <begin position="894"/>
        <end position="1093"/>
    </location>
</feature>
<proteinExistence type="predicted"/>
<feature type="repeat" description="WD" evidence="3">
    <location>
        <begin position="1319"/>
        <end position="1360"/>
    </location>
</feature>
<dbReference type="CDD" id="cd00200">
    <property type="entry name" value="WD40"/>
    <property type="match status" value="2"/>
</dbReference>
<feature type="repeat" description="WD" evidence="3">
    <location>
        <begin position="1362"/>
        <end position="1403"/>
    </location>
</feature>
<feature type="repeat" description="WD" evidence="3">
    <location>
        <begin position="1233"/>
        <end position="1274"/>
    </location>
</feature>
<dbReference type="Pfam" id="PF25047">
    <property type="entry name" value="Beta-prop_TEP1_2nd"/>
    <property type="match status" value="1"/>
</dbReference>
<sequence>MSSPPNTPKSKFSFLRRLHQSHFRGRMSSESRALGKMIEVTPVLGTIGSPEIALQKLIQPLRHKEWITFGEVLNSLYDCPGVLSPLQSALRILCTCIDVLDLATDNDRELERVARDLTQTAKSLEQHLAEPGCITVSTALKQILKSIEEEVPKINKKRQYSQGRRLVEAQRHSAEIKALGEEIQRLFQQLQADVSLSALNIASEKSLNAKLAGLNPAKLARYDSTTESSESAGIPRPHCTEHTRQGVLDRLDAWSIDPKAPNLLWMNGMAGTGKTTIACSFSRRMVKDRRLAASFFCSRVSPECREAARIIPTIAYQLARFSEPFCTKLGTILSKDPDLGHSNIPKQFECLLQEPLQTVERGPNNHVVVLDALDECEDSKSAGLFLDQFLKAINELPLKVLITSRRESWICRAMDSYFESTPDAGFSLHNIEKALVQSDIRLYLEQELESLDNEQISNLVQQCGSLFIYAATLVRYIYEEQPGIISPTRLKNVLSMATSAKKKHAKIDSMYKIVLETICHDNLEEEEVDNIRAVLKTVLCAQEPIGVETVAALCGLEPAIASSILASLHSVIHFSGEHGLASIFHASFLDFMFDKQRSKGFFCNQTEHNSIVTKQCFILLKQELKFNICEMKSSHIPDEKSQPPIDNISNTVLYACRYWADHLQQSGYSDNLCGEVGGFLAQRLLFWMEVLNLTKNMSHGVETLLRASSWLLAHDVDVSLISLAEDARNFVTSFVANPVSASTPHIYTSLLPFCPRSSAVVHHYRQYFKGLVEPDDHAMRVREVSALASWRVDSVVLSIAYSHDGALIAFGCLDGTVGVQKSYDGTNIFTTKDHNAPVWSLAFSGGSEPVDQVILVSGSDNGYIRTWVFKGTPQGGYTLDDSRFIGPLSCEVKSVAFSPKGKIITGASDCTVCIWDPSKIDKAPLAGPFTGHTKAIWSVAFSPDETLIASGSDDHTVRIWKLNVDYSESERLVLPAHKSDVNTVAFSPDGTRVASGSSDKTICIWDSRDGSLIFGPFTAHDDKISSITFLANGQQLASGSLDRTIRVWDPLSGELIAGPFEGHIGPINSIAVSPDNTRIISGSSDKTIKLWDPRKGTLSDDALKSHSDAISSVAFSPDGQYFASCSYDRTLRVWDVRDNLPTASSICFSGHTGKVVSLAFSFDNDRIVTGSTDGTARVWNIRHQNSTPVVFDGQSGEIRSVVFSRDNHFVASAGMDKTIRLWHASTGEVKAVAEGHEAEILSIAISPDGSNLISGSRDTTIRVWDLKSMSTIRVLEKGHIRAVWSVAYSGDGTKIVSCSSDETICLWDPQNGSLIFGPIAAHNAWVSTVAFSPDDNYIVSGGDDCTIQLRDSSTGEIVSGPYKGHSDTIWSAVFSPCGTHVVSGSHDGTIRIWDIKNKVPITDKEDAANTTVAQGDWELDPDGWIKHNADFLLWVPQEIARSLITPHCSGVISSCGPLRIDFSNLKIGSSWYDCYAPRSAK</sequence>
<keyword evidence="1 3" id="KW-0853">WD repeat</keyword>
<dbReference type="Pfam" id="PF24883">
    <property type="entry name" value="NPHP3_N"/>
    <property type="match status" value="1"/>
</dbReference>
<dbReference type="InterPro" id="IPR015943">
    <property type="entry name" value="WD40/YVTN_repeat-like_dom_sf"/>
</dbReference>
<dbReference type="InterPro" id="IPR019775">
    <property type="entry name" value="WD40_repeat_CS"/>
</dbReference>
<dbReference type="InterPro" id="IPR027417">
    <property type="entry name" value="P-loop_NTPase"/>
</dbReference>
<feature type="repeat" description="WD" evidence="3">
    <location>
        <begin position="1191"/>
        <end position="1232"/>
    </location>
</feature>
<evidence type="ECO:0000313" key="6">
    <source>
        <dbReference type="EMBL" id="CAE7057470.1"/>
    </source>
</evidence>
<evidence type="ECO:0000256" key="1">
    <source>
        <dbReference type="ARBA" id="ARBA00022574"/>
    </source>
</evidence>
<feature type="repeat" description="WD" evidence="3">
    <location>
        <begin position="1060"/>
        <end position="1101"/>
    </location>
</feature>
<dbReference type="InterPro" id="IPR020472">
    <property type="entry name" value="WD40_PAC1"/>
</dbReference>
<keyword evidence="2" id="KW-0677">Repeat</keyword>
<dbReference type="Gene3D" id="2.130.10.10">
    <property type="entry name" value="YVTN repeat-like/Quinoprotein amine dehydrogenase"/>
    <property type="match status" value="6"/>
</dbReference>
<evidence type="ECO:0000313" key="7">
    <source>
        <dbReference type="Proteomes" id="UP000663827"/>
    </source>
</evidence>
<dbReference type="PROSITE" id="PS50294">
    <property type="entry name" value="WD_REPEATS_REGION"/>
    <property type="match status" value="11"/>
</dbReference>
<feature type="domain" description="Nephrocystin 3-like N-terminal" evidence="4">
    <location>
        <begin position="251"/>
        <end position="405"/>
    </location>
</feature>
<dbReference type="Proteomes" id="UP000663827">
    <property type="component" value="Unassembled WGS sequence"/>
</dbReference>
<evidence type="ECO:0000259" key="5">
    <source>
        <dbReference type="Pfam" id="PF25047"/>
    </source>
</evidence>
<dbReference type="Pfam" id="PF00400">
    <property type="entry name" value="WD40"/>
    <property type="match status" value="8"/>
</dbReference>
<evidence type="ECO:0000256" key="3">
    <source>
        <dbReference type="PROSITE-ProRule" id="PRU00221"/>
    </source>
</evidence>
<dbReference type="SUPFAM" id="SSF52540">
    <property type="entry name" value="P-loop containing nucleoside triphosphate hydrolases"/>
    <property type="match status" value="1"/>
</dbReference>
<evidence type="ECO:0000256" key="2">
    <source>
        <dbReference type="ARBA" id="ARBA00022737"/>
    </source>
</evidence>
<accession>A0A8H3DSH8</accession>
<dbReference type="Gene3D" id="3.40.50.300">
    <property type="entry name" value="P-loop containing nucleotide triphosphate hydrolases"/>
    <property type="match status" value="1"/>
</dbReference>
<feature type="repeat" description="WD" evidence="3">
    <location>
        <begin position="929"/>
        <end position="963"/>
    </location>
</feature>
<gene>
    <name evidence="6" type="ORF">RDB_LOCUS5564</name>
</gene>
<dbReference type="InterPro" id="IPR001680">
    <property type="entry name" value="WD40_rpt"/>
</dbReference>
<feature type="repeat" description="WD" evidence="3">
    <location>
        <begin position="1148"/>
        <end position="1189"/>
    </location>
</feature>
<dbReference type="InterPro" id="IPR056829">
    <property type="entry name" value="Beta-prop_TEP1_2nd"/>
</dbReference>
<comment type="caution">
    <text evidence="6">The sequence shown here is derived from an EMBL/GenBank/DDBJ whole genome shotgun (WGS) entry which is preliminary data.</text>
</comment>
<dbReference type="SMART" id="SM00320">
    <property type="entry name" value="WD40"/>
    <property type="match status" value="14"/>
</dbReference>
<protein>
    <recommendedName>
        <fullName evidence="8">Vegetative incompatibility protein HET-E-1</fullName>
    </recommendedName>
</protein>
<dbReference type="SUPFAM" id="SSF50978">
    <property type="entry name" value="WD40 repeat-like"/>
    <property type="match status" value="2"/>
</dbReference>
<dbReference type="EMBL" id="CAJNJQ010000115">
    <property type="protein sequence ID" value="CAE7057470.1"/>
    <property type="molecule type" value="Genomic_DNA"/>
</dbReference>
<dbReference type="InterPro" id="IPR056884">
    <property type="entry name" value="NPHP3-like_N"/>
</dbReference>
<dbReference type="PROSITE" id="PS00678">
    <property type="entry name" value="WD_REPEATS_1"/>
    <property type="match status" value="3"/>
</dbReference>
<evidence type="ECO:0000259" key="4">
    <source>
        <dbReference type="Pfam" id="PF24883"/>
    </source>
</evidence>
<dbReference type="PROSITE" id="PS50082">
    <property type="entry name" value="WD_REPEATS_2"/>
    <property type="match status" value="11"/>
</dbReference>
<dbReference type="InterPro" id="IPR036322">
    <property type="entry name" value="WD40_repeat_dom_sf"/>
</dbReference>
<evidence type="ECO:0008006" key="8">
    <source>
        <dbReference type="Google" id="ProtNLM"/>
    </source>
</evidence>
<dbReference type="PRINTS" id="PR00320">
    <property type="entry name" value="GPROTEINBRPT"/>
</dbReference>
<feature type="repeat" description="WD" evidence="3">
    <location>
        <begin position="1103"/>
        <end position="1144"/>
    </location>
</feature>
<dbReference type="PANTHER" id="PTHR19848:SF8">
    <property type="entry name" value="F-BOX AND WD REPEAT DOMAIN CONTAINING 7"/>
    <property type="match status" value="1"/>
</dbReference>
<dbReference type="PANTHER" id="PTHR19848">
    <property type="entry name" value="WD40 REPEAT PROTEIN"/>
    <property type="match status" value="1"/>
</dbReference>